<reference evidence="1" key="1">
    <citation type="submission" date="2021-02" db="EMBL/GenBank/DDBJ databases">
        <authorList>
            <person name="Nowell W R."/>
        </authorList>
    </citation>
    <scope>NUCLEOTIDE SEQUENCE</scope>
</reference>
<accession>A0A816AET2</accession>
<keyword evidence="3" id="KW-1185">Reference proteome</keyword>
<evidence type="ECO:0000313" key="1">
    <source>
        <dbReference type="EMBL" id="CAF1595189.1"/>
    </source>
</evidence>
<protein>
    <submittedName>
        <fullName evidence="1">Uncharacterized protein</fullName>
    </submittedName>
</protein>
<proteinExistence type="predicted"/>
<comment type="caution">
    <text evidence="1">The sequence shown here is derived from an EMBL/GenBank/DDBJ whole genome shotgun (WGS) entry which is preliminary data.</text>
</comment>
<evidence type="ECO:0000313" key="3">
    <source>
        <dbReference type="Proteomes" id="UP000663829"/>
    </source>
</evidence>
<dbReference type="EMBL" id="CAJOBC010100808">
    <property type="protein sequence ID" value="CAF4469509.1"/>
    <property type="molecule type" value="Genomic_DNA"/>
</dbReference>
<name>A0A816AET2_9BILA</name>
<dbReference type="Proteomes" id="UP000681722">
    <property type="component" value="Unassembled WGS sequence"/>
</dbReference>
<sequence length="80" mass="9471">MQSYVIPQQVIKSIMKQRYISCNEYRWNTGPCELSRLKYFKNGPSFGIDDRHTVYRGVMHRLLTLWLSPTYTRCPKSPGK</sequence>
<gene>
    <name evidence="1" type="ORF">GPM918_LOCUS42029</name>
    <name evidence="2" type="ORF">SRO942_LOCUS43193</name>
</gene>
<organism evidence="1 3">
    <name type="scientific">Didymodactylos carnosus</name>
    <dbReference type="NCBI Taxonomy" id="1234261"/>
    <lineage>
        <taxon>Eukaryota</taxon>
        <taxon>Metazoa</taxon>
        <taxon>Spiralia</taxon>
        <taxon>Gnathifera</taxon>
        <taxon>Rotifera</taxon>
        <taxon>Eurotatoria</taxon>
        <taxon>Bdelloidea</taxon>
        <taxon>Philodinida</taxon>
        <taxon>Philodinidae</taxon>
        <taxon>Didymodactylos</taxon>
    </lineage>
</organism>
<dbReference type="Proteomes" id="UP000663829">
    <property type="component" value="Unassembled WGS sequence"/>
</dbReference>
<evidence type="ECO:0000313" key="2">
    <source>
        <dbReference type="EMBL" id="CAF4469509.1"/>
    </source>
</evidence>
<dbReference type="EMBL" id="CAJNOQ010034538">
    <property type="protein sequence ID" value="CAF1595189.1"/>
    <property type="molecule type" value="Genomic_DNA"/>
</dbReference>
<feature type="non-terminal residue" evidence="1">
    <location>
        <position position="1"/>
    </location>
</feature>
<dbReference type="AlphaFoldDB" id="A0A816AET2"/>